<dbReference type="OrthoDB" id="9801609at2"/>
<dbReference type="GO" id="GO:0009103">
    <property type="term" value="P:lipopolysaccharide biosynthetic process"/>
    <property type="evidence" value="ECO:0007669"/>
    <property type="project" value="TreeGrafter"/>
</dbReference>
<feature type="domain" description="Glycosyl transferase family 1" evidence="2">
    <location>
        <begin position="246"/>
        <end position="407"/>
    </location>
</feature>
<organism evidence="4 5">
    <name type="scientific">Acidomonas methanolica NBRC 104435</name>
    <dbReference type="NCBI Taxonomy" id="1231351"/>
    <lineage>
        <taxon>Bacteria</taxon>
        <taxon>Pseudomonadati</taxon>
        <taxon>Pseudomonadota</taxon>
        <taxon>Alphaproteobacteria</taxon>
        <taxon>Acetobacterales</taxon>
        <taxon>Acetobacteraceae</taxon>
        <taxon>Acidomonas</taxon>
    </lineage>
</organism>
<dbReference type="PANTHER" id="PTHR46401">
    <property type="entry name" value="GLYCOSYLTRANSFERASE WBBK-RELATED"/>
    <property type="match status" value="1"/>
</dbReference>
<protein>
    <submittedName>
        <fullName evidence="4">Glycosyl transferase group 1</fullName>
    </submittedName>
</protein>
<evidence type="ECO:0000313" key="5">
    <source>
        <dbReference type="Proteomes" id="UP000019760"/>
    </source>
</evidence>
<dbReference type="GO" id="GO:0016757">
    <property type="term" value="F:glycosyltransferase activity"/>
    <property type="evidence" value="ECO:0007669"/>
    <property type="project" value="InterPro"/>
</dbReference>
<dbReference type="AlphaFoldDB" id="A0A023D4J7"/>
<evidence type="ECO:0000313" key="4">
    <source>
        <dbReference type="EMBL" id="GAJ29093.1"/>
    </source>
</evidence>
<accession>A0A023D4J7</accession>
<comment type="caution">
    <text evidence="4">The sequence shown here is derived from an EMBL/GenBank/DDBJ whole genome shotgun (WGS) entry which is preliminary data.</text>
</comment>
<reference evidence="5" key="1">
    <citation type="journal article" date="2014" name="FEMS Microbiol. Lett.">
        <title>Draft Genomic DNA Sequence of the Facultatively Methylotrophic Bacterium Acidomonas methanolica type strain MB58.</title>
        <authorList>
            <person name="Higashiura N."/>
            <person name="Hadano H."/>
            <person name="Hirakawa H."/>
            <person name="Matsutani M."/>
            <person name="Takabe S."/>
            <person name="Matsushita K."/>
            <person name="Azuma Y."/>
        </authorList>
    </citation>
    <scope>NUCLEOTIDE SEQUENCE [LARGE SCALE GENOMIC DNA]</scope>
    <source>
        <strain evidence="5">MB58</strain>
    </source>
</reference>
<gene>
    <name evidence="4" type="ORF">Amme_047_007</name>
</gene>
<keyword evidence="1 4" id="KW-0808">Transferase</keyword>
<evidence type="ECO:0000259" key="3">
    <source>
        <dbReference type="Pfam" id="PF13439"/>
    </source>
</evidence>
<dbReference type="PANTHER" id="PTHR46401:SF2">
    <property type="entry name" value="GLYCOSYLTRANSFERASE WBBK-RELATED"/>
    <property type="match status" value="1"/>
</dbReference>
<dbReference type="InterPro" id="IPR001296">
    <property type="entry name" value="Glyco_trans_1"/>
</dbReference>
<evidence type="ECO:0000259" key="2">
    <source>
        <dbReference type="Pfam" id="PF00534"/>
    </source>
</evidence>
<feature type="domain" description="Glycosyltransferase subfamily 4-like N-terminal" evidence="3">
    <location>
        <begin position="24"/>
        <end position="231"/>
    </location>
</feature>
<dbReference type="Proteomes" id="UP000019760">
    <property type="component" value="Unassembled WGS sequence"/>
</dbReference>
<dbReference type="Pfam" id="PF00534">
    <property type="entry name" value="Glycos_transf_1"/>
    <property type="match status" value="1"/>
</dbReference>
<dbReference type="Pfam" id="PF13439">
    <property type="entry name" value="Glyco_transf_4"/>
    <property type="match status" value="1"/>
</dbReference>
<reference evidence="4 5" key="2">
    <citation type="journal article" date="2014" name="FEMS Microbiol. Lett.">
        <title>Draft genomic DNA sequence of the facultatively methylotrophic bacterium Acidomonas methanolica type strain MB58.</title>
        <authorList>
            <person name="Higashiura N."/>
            <person name="Hadano H."/>
            <person name="Hirakawa H."/>
            <person name="Matsutani M."/>
            <person name="Takabe S."/>
            <person name="Matsushita K."/>
            <person name="Azuma Y."/>
        </authorList>
    </citation>
    <scope>NUCLEOTIDE SEQUENCE [LARGE SCALE GENOMIC DNA]</scope>
    <source>
        <strain evidence="4 5">MB58</strain>
    </source>
</reference>
<dbReference type="Gene3D" id="3.40.50.2000">
    <property type="entry name" value="Glycogen Phosphorylase B"/>
    <property type="match status" value="2"/>
</dbReference>
<keyword evidence="5" id="KW-1185">Reference proteome</keyword>
<dbReference type="EMBL" id="BAND01000047">
    <property type="protein sequence ID" value="GAJ29093.1"/>
    <property type="molecule type" value="Genomic_DNA"/>
</dbReference>
<dbReference type="InterPro" id="IPR028098">
    <property type="entry name" value="Glyco_trans_4-like_N"/>
</dbReference>
<evidence type="ECO:0000256" key="1">
    <source>
        <dbReference type="ARBA" id="ARBA00022679"/>
    </source>
</evidence>
<dbReference type="SUPFAM" id="SSF53756">
    <property type="entry name" value="UDP-Glycosyltransferase/glycogen phosphorylase"/>
    <property type="match status" value="1"/>
</dbReference>
<sequence length="435" mass="48742">MTTPFRSLHVGIDGYNLALQRGTGIATYTRVLSHALAGMGASVDVLYGLNLPRSTSNSRMEDLFFDRLGKEESWSRGRFPRVSWWRETIRDLSHPAAALVPVTRHDRKKQIPSVDRILNIPGLFRRAAGHFKTTGRLLRIRIPHPPTLMHWTFPLPIMVDGIPNIYTVHDLVPLKFPQMVMRSKTFHFNLLNRLCMEADALCVVSEATRKDVLSFFPESEQKIHNSYQSIDINTLRGAQHHASQDMIRNELGLNPDEYFLFCGSIEPKKNIGRLVAAFLASESSRKLVISSAMSWKSENDVKLIERGVSLGRIQCLDYVSHPTLQALMINARALLFPSITEGFGLPVLEAMALGAPVLTSNEGALAEITGGAALDVEPYSISAIEAAIMRLDHDDMLCAELRERGRARAEFFNLGRYQERLRSLYSATAGRLGKF</sequence>
<proteinExistence type="predicted"/>
<name>A0A023D4J7_ACIMT</name>
<dbReference type="CDD" id="cd03809">
    <property type="entry name" value="GT4_MtfB-like"/>
    <property type="match status" value="1"/>
</dbReference>